<keyword evidence="8" id="KW-0811">Translocation</keyword>
<comment type="similarity">
    <text evidence="2">Belongs to the YajC family.</text>
</comment>
<evidence type="ECO:0000256" key="5">
    <source>
        <dbReference type="ARBA" id="ARBA00022692"/>
    </source>
</evidence>
<name>A0ABP9NNW5_9PSEU</name>
<evidence type="ECO:0000256" key="4">
    <source>
        <dbReference type="ARBA" id="ARBA00022475"/>
    </source>
</evidence>
<evidence type="ECO:0000256" key="1">
    <source>
        <dbReference type="ARBA" id="ARBA00004162"/>
    </source>
</evidence>
<organism evidence="11 12">
    <name type="scientific">Pseudonocardia adelaidensis</name>
    <dbReference type="NCBI Taxonomy" id="648754"/>
    <lineage>
        <taxon>Bacteria</taxon>
        <taxon>Bacillati</taxon>
        <taxon>Actinomycetota</taxon>
        <taxon>Actinomycetes</taxon>
        <taxon>Pseudonocardiales</taxon>
        <taxon>Pseudonocardiaceae</taxon>
        <taxon>Pseudonocardia</taxon>
    </lineage>
</organism>
<keyword evidence="7" id="KW-1133">Transmembrane helix</keyword>
<comment type="subcellular location">
    <subcellularLocation>
        <location evidence="1">Cell membrane</location>
        <topology evidence="1">Single-pass membrane protein</topology>
    </subcellularLocation>
</comment>
<protein>
    <submittedName>
        <fullName evidence="11">Preprotein translocase subunit YajC</fullName>
    </submittedName>
</protein>
<keyword evidence="12" id="KW-1185">Reference proteome</keyword>
<dbReference type="PANTHER" id="PTHR33909:SF1">
    <property type="entry name" value="SEC TRANSLOCON ACCESSORY COMPLEX SUBUNIT YAJC"/>
    <property type="match status" value="1"/>
</dbReference>
<feature type="compositionally biased region" description="Low complexity" evidence="10">
    <location>
        <begin position="95"/>
        <end position="109"/>
    </location>
</feature>
<dbReference type="NCBIfam" id="TIGR00739">
    <property type="entry name" value="yajC"/>
    <property type="match status" value="1"/>
</dbReference>
<evidence type="ECO:0000256" key="8">
    <source>
        <dbReference type="ARBA" id="ARBA00023010"/>
    </source>
</evidence>
<evidence type="ECO:0000256" key="2">
    <source>
        <dbReference type="ARBA" id="ARBA00006742"/>
    </source>
</evidence>
<feature type="region of interest" description="Disordered" evidence="10">
    <location>
        <begin position="81"/>
        <end position="139"/>
    </location>
</feature>
<evidence type="ECO:0000313" key="11">
    <source>
        <dbReference type="EMBL" id="GAA5128708.1"/>
    </source>
</evidence>
<gene>
    <name evidence="11" type="primary">yajC</name>
    <name evidence="11" type="ORF">GCM10023320_48090</name>
</gene>
<dbReference type="InterPro" id="IPR003849">
    <property type="entry name" value="Preprotein_translocase_YajC"/>
</dbReference>
<keyword evidence="9" id="KW-0472">Membrane</keyword>
<keyword evidence="5" id="KW-0812">Transmembrane</keyword>
<keyword evidence="6" id="KW-0653">Protein transport</keyword>
<keyword evidence="3" id="KW-0813">Transport</keyword>
<dbReference type="RefSeq" id="WP_345607561.1">
    <property type="nucleotide sequence ID" value="NZ_BAABJO010000019.1"/>
</dbReference>
<evidence type="ECO:0000256" key="10">
    <source>
        <dbReference type="SAM" id="MobiDB-lite"/>
    </source>
</evidence>
<keyword evidence="4" id="KW-1003">Cell membrane</keyword>
<dbReference type="PANTHER" id="PTHR33909">
    <property type="entry name" value="SEC TRANSLOCON ACCESSORY COMPLEX SUBUNIT YAJC"/>
    <property type="match status" value="1"/>
</dbReference>
<sequence>MELLFPLLILLLFIPIFLSGRKQRRQMQEMQKMQAALEAGDVVITTSGLRGTIVDASYEDTLDIEIADGVVTTWVRGAVREKVNPVATEDETPVEETPAVDPATTPAAATEEKSEDPAAPSLEKSTVEKDESTNGTARS</sequence>
<evidence type="ECO:0000313" key="12">
    <source>
        <dbReference type="Proteomes" id="UP001500804"/>
    </source>
</evidence>
<dbReference type="EMBL" id="BAABJO010000019">
    <property type="protein sequence ID" value="GAA5128708.1"/>
    <property type="molecule type" value="Genomic_DNA"/>
</dbReference>
<dbReference type="Proteomes" id="UP001500804">
    <property type="component" value="Unassembled WGS sequence"/>
</dbReference>
<comment type="caution">
    <text evidence="11">The sequence shown here is derived from an EMBL/GenBank/DDBJ whole genome shotgun (WGS) entry which is preliminary data.</text>
</comment>
<evidence type="ECO:0000256" key="3">
    <source>
        <dbReference type="ARBA" id="ARBA00022448"/>
    </source>
</evidence>
<evidence type="ECO:0000256" key="6">
    <source>
        <dbReference type="ARBA" id="ARBA00022927"/>
    </source>
</evidence>
<evidence type="ECO:0000256" key="9">
    <source>
        <dbReference type="ARBA" id="ARBA00023136"/>
    </source>
</evidence>
<reference evidence="12" key="1">
    <citation type="journal article" date="2019" name="Int. J. Syst. Evol. Microbiol.">
        <title>The Global Catalogue of Microorganisms (GCM) 10K type strain sequencing project: providing services to taxonomists for standard genome sequencing and annotation.</title>
        <authorList>
            <consortium name="The Broad Institute Genomics Platform"/>
            <consortium name="The Broad Institute Genome Sequencing Center for Infectious Disease"/>
            <person name="Wu L."/>
            <person name="Ma J."/>
        </authorList>
    </citation>
    <scope>NUCLEOTIDE SEQUENCE [LARGE SCALE GENOMIC DNA]</scope>
    <source>
        <strain evidence="12">JCM 18302</strain>
    </source>
</reference>
<evidence type="ECO:0000256" key="7">
    <source>
        <dbReference type="ARBA" id="ARBA00022989"/>
    </source>
</evidence>
<dbReference type="Pfam" id="PF02699">
    <property type="entry name" value="YajC"/>
    <property type="match status" value="1"/>
</dbReference>
<accession>A0ABP9NNW5</accession>
<dbReference type="SMART" id="SM01323">
    <property type="entry name" value="YajC"/>
    <property type="match status" value="1"/>
</dbReference>
<proteinExistence type="inferred from homology"/>